<keyword evidence="1" id="KW-0472">Membrane</keyword>
<dbReference type="PANTHER" id="PTHR21115">
    <property type="entry name" value="GH06117P-RELATED"/>
    <property type="match status" value="1"/>
</dbReference>
<evidence type="ECO:0000313" key="4">
    <source>
        <dbReference type="EMBL" id="EFA07204.2"/>
    </source>
</evidence>
<organism evidence="4 5">
    <name type="scientific">Tribolium castaneum</name>
    <name type="common">Red flour beetle</name>
    <dbReference type="NCBI Taxonomy" id="7070"/>
    <lineage>
        <taxon>Eukaryota</taxon>
        <taxon>Metazoa</taxon>
        <taxon>Ecdysozoa</taxon>
        <taxon>Arthropoda</taxon>
        <taxon>Hexapoda</taxon>
        <taxon>Insecta</taxon>
        <taxon>Pterygota</taxon>
        <taxon>Neoptera</taxon>
        <taxon>Endopterygota</taxon>
        <taxon>Coleoptera</taxon>
        <taxon>Polyphaga</taxon>
        <taxon>Cucujiformia</taxon>
        <taxon>Tenebrionidae</taxon>
        <taxon>Tenebrionidae incertae sedis</taxon>
        <taxon>Tribolium</taxon>
    </lineage>
</organism>
<dbReference type="InterPro" id="IPR049483">
    <property type="entry name" value="FAF1_2-like_UAS"/>
</dbReference>
<feature type="domain" description="DUF4781" evidence="2">
    <location>
        <begin position="389"/>
        <end position="690"/>
    </location>
</feature>
<dbReference type="PANTHER" id="PTHR21115:SF0">
    <property type="entry name" value="GH06117P-RELATED"/>
    <property type="match status" value="1"/>
</dbReference>
<dbReference type="SUPFAM" id="SSF54236">
    <property type="entry name" value="Ubiquitin-like"/>
    <property type="match status" value="1"/>
</dbReference>
<dbReference type="InterPro" id="IPR031962">
    <property type="entry name" value="DUF4781"/>
</dbReference>
<feature type="transmembrane region" description="Helical" evidence="1">
    <location>
        <begin position="539"/>
        <end position="560"/>
    </location>
</feature>
<feature type="transmembrane region" description="Helical" evidence="1">
    <location>
        <begin position="497"/>
        <end position="518"/>
    </location>
</feature>
<dbReference type="FunCoup" id="D6WTN8">
    <property type="interactions" value="118"/>
</dbReference>
<dbReference type="InParanoid" id="D6WTN8"/>
<dbReference type="EMBL" id="KQ971355">
    <property type="protein sequence ID" value="EFA07204.2"/>
    <property type="molecule type" value="Genomic_DNA"/>
</dbReference>
<evidence type="ECO:0000259" key="2">
    <source>
        <dbReference type="Pfam" id="PF16013"/>
    </source>
</evidence>
<proteinExistence type="predicted"/>
<dbReference type="STRING" id="7070.D6WTN8"/>
<accession>D6WTN8</accession>
<keyword evidence="1" id="KW-0812">Transmembrane</keyword>
<protein>
    <submittedName>
        <fullName evidence="4">Uncharacterized protein</fullName>
    </submittedName>
</protein>
<dbReference type="eggNOG" id="ENOG502S29Y">
    <property type="taxonomic scope" value="Eukaryota"/>
</dbReference>
<keyword evidence="5" id="KW-1185">Reference proteome</keyword>
<evidence type="ECO:0000256" key="1">
    <source>
        <dbReference type="SAM" id="Phobius"/>
    </source>
</evidence>
<sequence length="960" mass="108666">MSNSFQEVLLGFYVAHKNRESFLRLHNYDTVGDLKSEIFKKLNVPPTRQIIDCWSTNPESDNDILGACCDYHTNYLVLYDSIDLREDDIVMTEETINNFKELEHLAAIEFIDYFSTNFDDKGITFHACCLEDAIREACFTSIEKRNVLLLYLHNKNDTFAKIFSENLVTPEVKDVISKRFFLLGWNLEEESYHEALIEALSNRSELSALVNFVKSKTCAALLIVPIKNSFTLFSCMKNKVSKKDFLETLKRAKEFLVTENDIEKDLEKIEDSVNDFGSVNYQQLMLDGLGDRDYDNYDHFEIHLLKQKIGYALFGPPVEENGYDKKQMKKINSLSEVIVNQNNRFAKWTDRVILSIIYNCTEPLPSVKQKRKKNTKYEDYNPNTDLTPVPIFILRKCKNSDNPCRVIIDDGGRVYRTWNSYLTENKLPECEMILPLNGRYQADERGRVILERHLSPVCGVGSKILQGTDIANTAAGIISGGIFIAAAIPAITVAPVALVAAGATGLGVGLYSLGRSAYTLYDRKAHKETISFANSEARGAYLNIVAGSLGFVGAGANIAISQLAAKGFNIGQGATVTVNMINVANIGASGISVANSGYDVFDQWWSENQTPSMLTIIQLSSSILFFGHAVYNFKSVGAMVEESQARTLKDYQDSLRSNRHRKTFNKMMKETIRQNNGNVQKGQAEVIKTVINIPNKDEVFATLTRLNKQMNKNNVKFSANNGDILLNGVSIDIAKFNTMDSNEVATFLTTLPATPEPSPDQIQAMSSKLQLSFRKVNKQEIAGLAIKILRMFSKTDENIKEKIINAVAAVISRLIKETPGCFAEFTRMFPGLDKYLRLVSMVNSHFQQLIDAMEEQYKKWLATKNPDIEEPIFVKLAFDYSRRVVQLFDFVTKAYFMGNNITEVGLRELIKYFYTWFAKQAIEYDEYMTRKQERRIHSGTPKVEMQCPDCGGVYYLMIIR</sequence>
<keyword evidence="1" id="KW-1133">Transmembrane helix</keyword>
<dbReference type="Proteomes" id="UP000007266">
    <property type="component" value="Linkage group 7"/>
</dbReference>
<gene>
    <name evidence="4" type="primary">AUGUSTUS-3.0.2_10211</name>
    <name evidence="4" type="ORF">TcasGA2_TC010211</name>
</gene>
<dbReference type="InterPro" id="IPR029071">
    <property type="entry name" value="Ubiquitin-like_domsf"/>
</dbReference>
<reference evidence="4 5" key="1">
    <citation type="journal article" date="2008" name="Nature">
        <title>The genome of the model beetle and pest Tribolium castaneum.</title>
        <authorList>
            <consortium name="Tribolium Genome Sequencing Consortium"/>
            <person name="Richards S."/>
            <person name="Gibbs R.A."/>
            <person name="Weinstock G.M."/>
            <person name="Brown S.J."/>
            <person name="Denell R."/>
            <person name="Beeman R.W."/>
            <person name="Gibbs R."/>
            <person name="Beeman R.W."/>
            <person name="Brown S.J."/>
            <person name="Bucher G."/>
            <person name="Friedrich M."/>
            <person name="Grimmelikhuijzen C.J."/>
            <person name="Klingler M."/>
            <person name="Lorenzen M."/>
            <person name="Richards S."/>
            <person name="Roth S."/>
            <person name="Schroder R."/>
            <person name="Tautz D."/>
            <person name="Zdobnov E.M."/>
            <person name="Muzny D."/>
            <person name="Gibbs R.A."/>
            <person name="Weinstock G.M."/>
            <person name="Attaway T."/>
            <person name="Bell S."/>
            <person name="Buhay C.J."/>
            <person name="Chandrabose M.N."/>
            <person name="Chavez D."/>
            <person name="Clerk-Blankenburg K.P."/>
            <person name="Cree A."/>
            <person name="Dao M."/>
            <person name="Davis C."/>
            <person name="Chacko J."/>
            <person name="Dinh H."/>
            <person name="Dugan-Rocha S."/>
            <person name="Fowler G."/>
            <person name="Garner T.T."/>
            <person name="Garnes J."/>
            <person name="Gnirke A."/>
            <person name="Hawes A."/>
            <person name="Hernandez J."/>
            <person name="Hines S."/>
            <person name="Holder M."/>
            <person name="Hume J."/>
            <person name="Jhangiani S.N."/>
            <person name="Joshi V."/>
            <person name="Khan Z.M."/>
            <person name="Jackson L."/>
            <person name="Kovar C."/>
            <person name="Kowis A."/>
            <person name="Lee S."/>
            <person name="Lewis L.R."/>
            <person name="Margolis J."/>
            <person name="Morgan M."/>
            <person name="Nazareth L.V."/>
            <person name="Nguyen N."/>
            <person name="Okwuonu G."/>
            <person name="Parker D."/>
            <person name="Richards S."/>
            <person name="Ruiz S.J."/>
            <person name="Santibanez J."/>
            <person name="Savard J."/>
            <person name="Scherer S.E."/>
            <person name="Schneider B."/>
            <person name="Sodergren E."/>
            <person name="Tautz D."/>
            <person name="Vattahil S."/>
            <person name="Villasana D."/>
            <person name="White C.S."/>
            <person name="Wright R."/>
            <person name="Park Y."/>
            <person name="Beeman R.W."/>
            <person name="Lord J."/>
            <person name="Oppert B."/>
            <person name="Lorenzen M."/>
            <person name="Brown S."/>
            <person name="Wang L."/>
            <person name="Savard J."/>
            <person name="Tautz D."/>
            <person name="Richards S."/>
            <person name="Weinstock G."/>
            <person name="Gibbs R.A."/>
            <person name="Liu Y."/>
            <person name="Worley K."/>
            <person name="Weinstock G."/>
            <person name="Elsik C.G."/>
            <person name="Reese J.T."/>
            <person name="Elhaik E."/>
            <person name="Landan G."/>
            <person name="Graur D."/>
            <person name="Arensburger P."/>
            <person name="Atkinson P."/>
            <person name="Beeman R.W."/>
            <person name="Beidler J."/>
            <person name="Brown S.J."/>
            <person name="Demuth J.P."/>
            <person name="Drury D.W."/>
            <person name="Du Y.Z."/>
            <person name="Fujiwara H."/>
            <person name="Lorenzen M."/>
            <person name="Maselli V."/>
            <person name="Osanai M."/>
            <person name="Park Y."/>
            <person name="Robertson H.M."/>
            <person name="Tu Z."/>
            <person name="Wang J.J."/>
            <person name="Wang S."/>
            <person name="Richards S."/>
            <person name="Song H."/>
            <person name="Zhang L."/>
            <person name="Sodergren E."/>
            <person name="Werner D."/>
            <person name="Stanke M."/>
            <person name="Morgenstern B."/>
            <person name="Solovyev V."/>
            <person name="Kosarev P."/>
            <person name="Brown G."/>
            <person name="Chen H.C."/>
            <person name="Ermolaeva O."/>
            <person name="Hlavina W."/>
            <person name="Kapustin Y."/>
            <person name="Kiryutin B."/>
            <person name="Kitts P."/>
            <person name="Maglott D."/>
            <person name="Pruitt K."/>
            <person name="Sapojnikov V."/>
            <person name="Souvorov A."/>
            <person name="Mackey A.J."/>
            <person name="Waterhouse R.M."/>
            <person name="Wyder S."/>
            <person name="Zdobnov E.M."/>
            <person name="Zdobnov E.M."/>
            <person name="Wyder S."/>
            <person name="Kriventseva E.V."/>
            <person name="Kadowaki T."/>
            <person name="Bork P."/>
            <person name="Aranda M."/>
            <person name="Bao R."/>
            <person name="Beermann A."/>
            <person name="Berns N."/>
            <person name="Bolognesi R."/>
            <person name="Bonneton F."/>
            <person name="Bopp D."/>
            <person name="Brown S.J."/>
            <person name="Bucher G."/>
            <person name="Butts T."/>
            <person name="Chaumot A."/>
            <person name="Denell R.E."/>
            <person name="Ferrier D.E."/>
            <person name="Friedrich M."/>
            <person name="Gordon C.M."/>
            <person name="Jindra M."/>
            <person name="Klingler M."/>
            <person name="Lan Q."/>
            <person name="Lattorff H.M."/>
            <person name="Laudet V."/>
            <person name="von Levetsow C."/>
            <person name="Liu Z."/>
            <person name="Lutz R."/>
            <person name="Lynch J.A."/>
            <person name="da Fonseca R.N."/>
            <person name="Posnien N."/>
            <person name="Reuter R."/>
            <person name="Roth S."/>
            <person name="Savard J."/>
            <person name="Schinko J.B."/>
            <person name="Schmitt C."/>
            <person name="Schoppmeier M."/>
            <person name="Schroder R."/>
            <person name="Shippy T.D."/>
            <person name="Simonnet F."/>
            <person name="Marques-Souza H."/>
            <person name="Tautz D."/>
            <person name="Tomoyasu Y."/>
            <person name="Trauner J."/>
            <person name="Van der Zee M."/>
            <person name="Vervoort M."/>
            <person name="Wittkopp N."/>
            <person name="Wimmer E.A."/>
            <person name="Yang X."/>
            <person name="Jones A.K."/>
            <person name="Sattelle D.B."/>
            <person name="Ebert P.R."/>
            <person name="Nelson D."/>
            <person name="Scott J.G."/>
            <person name="Beeman R.W."/>
            <person name="Muthukrishnan S."/>
            <person name="Kramer K.J."/>
            <person name="Arakane Y."/>
            <person name="Beeman R.W."/>
            <person name="Zhu Q."/>
            <person name="Hogenkamp D."/>
            <person name="Dixit R."/>
            <person name="Oppert B."/>
            <person name="Jiang H."/>
            <person name="Zou Z."/>
            <person name="Marshall J."/>
            <person name="Elpidina E."/>
            <person name="Vinokurov K."/>
            <person name="Oppert C."/>
            <person name="Zou Z."/>
            <person name="Evans J."/>
            <person name="Lu Z."/>
            <person name="Zhao P."/>
            <person name="Sumathipala N."/>
            <person name="Altincicek B."/>
            <person name="Vilcinskas A."/>
            <person name="Williams M."/>
            <person name="Hultmark D."/>
            <person name="Hetru C."/>
            <person name="Jiang H."/>
            <person name="Grimmelikhuijzen C.J."/>
            <person name="Hauser F."/>
            <person name="Cazzamali G."/>
            <person name="Williamson M."/>
            <person name="Park Y."/>
            <person name="Li B."/>
            <person name="Tanaka Y."/>
            <person name="Predel R."/>
            <person name="Neupert S."/>
            <person name="Schachtner J."/>
            <person name="Verleyen P."/>
            <person name="Raible F."/>
            <person name="Bork P."/>
            <person name="Friedrich M."/>
            <person name="Walden K.K."/>
            <person name="Robertson H.M."/>
            <person name="Angeli S."/>
            <person name="Foret S."/>
            <person name="Bucher G."/>
            <person name="Schuetz S."/>
            <person name="Maleszka R."/>
            <person name="Wimmer E.A."/>
            <person name="Beeman R.W."/>
            <person name="Lorenzen M."/>
            <person name="Tomoyasu Y."/>
            <person name="Miller S.C."/>
            <person name="Grossmann D."/>
            <person name="Bucher G."/>
        </authorList>
    </citation>
    <scope>NUCLEOTIDE SEQUENCE [LARGE SCALE GENOMIC DNA]</scope>
    <source>
        <strain evidence="4 5">Georgia GA2</strain>
    </source>
</reference>
<dbReference type="Pfam" id="PF16013">
    <property type="entry name" value="DUF4781"/>
    <property type="match status" value="1"/>
</dbReference>
<dbReference type="HOGENOM" id="CLU_013095_0_0_1"/>
<dbReference type="AlphaFoldDB" id="D6WTN8"/>
<feature type="domain" description="Fas-associated factor 1/2-like UAS" evidence="3">
    <location>
        <begin position="110"/>
        <end position="249"/>
    </location>
</feature>
<evidence type="ECO:0000259" key="3">
    <source>
        <dbReference type="Pfam" id="PF21021"/>
    </source>
</evidence>
<evidence type="ECO:0000313" key="5">
    <source>
        <dbReference type="Proteomes" id="UP000007266"/>
    </source>
</evidence>
<dbReference type="Gene3D" id="3.10.20.90">
    <property type="entry name" value="Phosphatidylinositol 3-kinase Catalytic Subunit, Chain A, domain 1"/>
    <property type="match status" value="1"/>
</dbReference>
<dbReference type="Pfam" id="PF21021">
    <property type="entry name" value="FAF1"/>
    <property type="match status" value="1"/>
</dbReference>
<dbReference type="Gene3D" id="3.40.30.10">
    <property type="entry name" value="Glutaredoxin"/>
    <property type="match status" value="1"/>
</dbReference>
<name>D6WTN8_TRICA</name>
<reference evidence="4 5" key="2">
    <citation type="journal article" date="2010" name="Nucleic Acids Res.">
        <title>BeetleBase in 2010: revisions to provide comprehensive genomic information for Tribolium castaneum.</title>
        <authorList>
            <person name="Kim H.S."/>
            <person name="Murphy T."/>
            <person name="Xia J."/>
            <person name="Caragea D."/>
            <person name="Park Y."/>
            <person name="Beeman R.W."/>
            <person name="Lorenzen M.D."/>
            <person name="Butcher S."/>
            <person name="Manak J.R."/>
            <person name="Brown S.J."/>
        </authorList>
    </citation>
    <scope>GENOME REANNOTATION</scope>
    <source>
        <strain evidence="4 5">Georgia GA2</strain>
    </source>
</reference>